<protein>
    <submittedName>
        <fullName evidence="2">Uncharacterized protein</fullName>
    </submittedName>
</protein>
<proteinExistence type="predicted"/>
<evidence type="ECO:0000313" key="3">
    <source>
        <dbReference type="Proteomes" id="UP000002033"/>
    </source>
</evidence>
<accession>D8JZB9</accession>
<dbReference type="KEGG" id="hdn:Hden_1920"/>
<dbReference type="AlphaFoldDB" id="D8JZB9"/>
<evidence type="ECO:0000256" key="1">
    <source>
        <dbReference type="SAM" id="SignalP"/>
    </source>
</evidence>
<sequence length="83" mass="9205" precursor="true">MKKSLIAAAAFAALTLGGASMASAGVASSSLNGISTHNSSSAAEQVDYRRHGQYKKRGVKRHSWHKKKWVCRYRHGHRHCAWR</sequence>
<organism evidence="2 3">
    <name type="scientific">Hyphomicrobium denitrificans (strain ATCC 51888 / DSM 1869 / NCIMB 11706 / TK 0415)</name>
    <dbReference type="NCBI Taxonomy" id="582899"/>
    <lineage>
        <taxon>Bacteria</taxon>
        <taxon>Pseudomonadati</taxon>
        <taxon>Pseudomonadota</taxon>
        <taxon>Alphaproteobacteria</taxon>
        <taxon>Hyphomicrobiales</taxon>
        <taxon>Hyphomicrobiaceae</taxon>
        <taxon>Hyphomicrobium</taxon>
    </lineage>
</organism>
<reference evidence="3" key="1">
    <citation type="journal article" date="2011" name="J. Bacteriol.">
        <title>Genome sequences of eight morphologically diverse alphaproteobacteria.</title>
        <authorList>
            <consortium name="US DOE Joint Genome Institute"/>
            <person name="Brown P.J."/>
            <person name="Kysela D.T."/>
            <person name="Buechlein A."/>
            <person name="Hemmerich C."/>
            <person name="Brun Y.V."/>
        </authorList>
    </citation>
    <scope>NUCLEOTIDE SEQUENCE [LARGE SCALE GENOMIC DNA]</scope>
    <source>
        <strain evidence="3">ATCC 51888 / DSM 1869 / NCIB 11706 / TK 0415</strain>
    </source>
</reference>
<evidence type="ECO:0000313" key="2">
    <source>
        <dbReference type="EMBL" id="ADJ23721.1"/>
    </source>
</evidence>
<keyword evidence="1" id="KW-0732">Signal</keyword>
<name>D8JZB9_HYPDA</name>
<dbReference type="Proteomes" id="UP000002033">
    <property type="component" value="Chromosome"/>
</dbReference>
<dbReference type="RefSeq" id="WP_013215880.1">
    <property type="nucleotide sequence ID" value="NC_014313.1"/>
</dbReference>
<dbReference type="STRING" id="582899.Hden_1920"/>
<dbReference type="OrthoDB" id="9871111at2"/>
<dbReference type="EMBL" id="CP002083">
    <property type="protein sequence ID" value="ADJ23721.1"/>
    <property type="molecule type" value="Genomic_DNA"/>
</dbReference>
<feature type="chain" id="PRO_5003116542" evidence="1">
    <location>
        <begin position="25"/>
        <end position="83"/>
    </location>
</feature>
<dbReference type="HOGENOM" id="CLU_2569224_0_0_5"/>
<gene>
    <name evidence="2" type="ordered locus">Hden_1920</name>
</gene>
<feature type="signal peptide" evidence="1">
    <location>
        <begin position="1"/>
        <end position="24"/>
    </location>
</feature>
<keyword evidence="3" id="KW-1185">Reference proteome</keyword>